<reference evidence="1" key="1">
    <citation type="submission" date="2023-04" db="EMBL/GenBank/DDBJ databases">
        <title>Phytophthora lilii NBRC 32176.</title>
        <authorList>
            <person name="Ichikawa N."/>
            <person name="Sato H."/>
            <person name="Tonouchi N."/>
        </authorList>
    </citation>
    <scope>NUCLEOTIDE SEQUENCE</scope>
    <source>
        <strain evidence="1">NBRC 32176</strain>
    </source>
</reference>
<dbReference type="EMBL" id="BSXW01000743">
    <property type="protein sequence ID" value="GMF28909.1"/>
    <property type="molecule type" value="Genomic_DNA"/>
</dbReference>
<gene>
    <name evidence="1" type="ORF">Plil01_001222000</name>
</gene>
<comment type="caution">
    <text evidence="1">The sequence shown here is derived from an EMBL/GenBank/DDBJ whole genome shotgun (WGS) entry which is preliminary data.</text>
</comment>
<dbReference type="Proteomes" id="UP001165083">
    <property type="component" value="Unassembled WGS sequence"/>
</dbReference>
<evidence type="ECO:0000313" key="2">
    <source>
        <dbReference type="Proteomes" id="UP001165083"/>
    </source>
</evidence>
<dbReference type="AlphaFoldDB" id="A0A9W6X2Y5"/>
<keyword evidence="2" id="KW-1185">Reference proteome</keyword>
<sequence>MRSCSQISLVALEAGCKSEEAELDLIEQTKAMVALRRLRFGTEGYYWCPTLTFVLEQVDSELREKMELQASIAALNSKLHPHNNARHETNLAK</sequence>
<name>A0A9W6X2Y5_9STRA</name>
<protein>
    <submittedName>
        <fullName evidence="1">Unnamed protein product</fullName>
    </submittedName>
</protein>
<organism evidence="1 2">
    <name type="scientific">Phytophthora lilii</name>
    <dbReference type="NCBI Taxonomy" id="2077276"/>
    <lineage>
        <taxon>Eukaryota</taxon>
        <taxon>Sar</taxon>
        <taxon>Stramenopiles</taxon>
        <taxon>Oomycota</taxon>
        <taxon>Peronosporomycetes</taxon>
        <taxon>Peronosporales</taxon>
        <taxon>Peronosporaceae</taxon>
        <taxon>Phytophthora</taxon>
    </lineage>
</organism>
<evidence type="ECO:0000313" key="1">
    <source>
        <dbReference type="EMBL" id="GMF28909.1"/>
    </source>
</evidence>
<proteinExistence type="predicted"/>
<accession>A0A9W6X2Y5</accession>